<dbReference type="GO" id="GO:0004185">
    <property type="term" value="F:serine-type carboxypeptidase activity"/>
    <property type="evidence" value="ECO:0007669"/>
    <property type="project" value="InterPro"/>
</dbReference>
<proteinExistence type="predicted"/>
<evidence type="ECO:0000256" key="3">
    <source>
        <dbReference type="SAM" id="SignalP"/>
    </source>
</evidence>
<dbReference type="Proteomes" id="UP001374579">
    <property type="component" value="Unassembled WGS sequence"/>
</dbReference>
<dbReference type="Pfam" id="PF03712">
    <property type="entry name" value="Cu2_monoox_C"/>
    <property type="match status" value="1"/>
</dbReference>
<dbReference type="AlphaFoldDB" id="A0AAN9BCK2"/>
<dbReference type="InterPro" id="IPR024548">
    <property type="entry name" value="Cu2_monoox_C"/>
</dbReference>
<keyword evidence="3" id="KW-0732">Signal</keyword>
<feature type="domain" description="Copper type II ascorbate-dependent monooxygenase N-terminal" evidence="4">
    <location>
        <begin position="151"/>
        <end position="263"/>
    </location>
</feature>
<dbReference type="PANTHER" id="PTHR10157">
    <property type="entry name" value="DOPAMINE BETA HYDROXYLASE RELATED"/>
    <property type="match status" value="1"/>
</dbReference>
<dbReference type="SUPFAM" id="SSF49742">
    <property type="entry name" value="PHM/PNGase F"/>
    <property type="match status" value="2"/>
</dbReference>
<dbReference type="GO" id="GO:0004500">
    <property type="term" value="F:dopamine beta-monooxygenase activity"/>
    <property type="evidence" value="ECO:0007669"/>
    <property type="project" value="InterPro"/>
</dbReference>
<dbReference type="InterPro" id="IPR057626">
    <property type="entry name" value="S-S_Temptin"/>
</dbReference>
<evidence type="ECO:0000259" key="4">
    <source>
        <dbReference type="Pfam" id="PF01082"/>
    </source>
</evidence>
<dbReference type="GO" id="GO:0006508">
    <property type="term" value="P:proteolysis"/>
    <property type="evidence" value="ECO:0007669"/>
    <property type="project" value="InterPro"/>
</dbReference>
<organism evidence="7 8">
    <name type="scientific">Littorina saxatilis</name>
    <dbReference type="NCBI Taxonomy" id="31220"/>
    <lineage>
        <taxon>Eukaryota</taxon>
        <taxon>Metazoa</taxon>
        <taxon>Spiralia</taxon>
        <taxon>Lophotrochozoa</taxon>
        <taxon>Mollusca</taxon>
        <taxon>Gastropoda</taxon>
        <taxon>Caenogastropoda</taxon>
        <taxon>Littorinimorpha</taxon>
        <taxon>Littorinoidea</taxon>
        <taxon>Littorinidae</taxon>
        <taxon>Littorina</taxon>
    </lineage>
</organism>
<dbReference type="Gene3D" id="2.60.120.230">
    <property type="match status" value="1"/>
</dbReference>
<protein>
    <recommendedName>
        <fullName evidence="9">Temptin</fullName>
    </recommendedName>
</protein>
<evidence type="ECO:0008006" key="9">
    <source>
        <dbReference type="Google" id="ProtNLM"/>
    </source>
</evidence>
<dbReference type="SUPFAM" id="SSF53474">
    <property type="entry name" value="alpha/beta-Hydrolases"/>
    <property type="match status" value="1"/>
</dbReference>
<feature type="signal peptide" evidence="3">
    <location>
        <begin position="1"/>
        <end position="18"/>
    </location>
</feature>
<evidence type="ECO:0000256" key="2">
    <source>
        <dbReference type="ARBA" id="ARBA00023180"/>
    </source>
</evidence>
<feature type="domain" description="Temptin Cys/Cys disulfide" evidence="6">
    <location>
        <begin position="18"/>
        <end position="114"/>
    </location>
</feature>
<gene>
    <name evidence="7" type="ORF">V1264_020929</name>
</gene>
<dbReference type="PANTHER" id="PTHR10157:SF23">
    <property type="entry name" value="MOXD1 HOMOLOG 1"/>
    <property type="match status" value="1"/>
</dbReference>
<comment type="caution">
    <text evidence="7">The sequence shown here is derived from an EMBL/GenBank/DDBJ whole genome shotgun (WGS) entry which is preliminary data.</text>
</comment>
<accession>A0AAN9BCK2</accession>
<dbReference type="InterPro" id="IPR000945">
    <property type="entry name" value="DBH-like"/>
</dbReference>
<dbReference type="Gene3D" id="2.60.120.310">
    <property type="entry name" value="Copper type II, ascorbate-dependent monooxygenase, N-terminal domain"/>
    <property type="match status" value="1"/>
</dbReference>
<dbReference type="InterPro" id="IPR036939">
    <property type="entry name" value="Cu2_ascorb_mOase_N_sf"/>
</dbReference>
<evidence type="ECO:0000313" key="7">
    <source>
        <dbReference type="EMBL" id="KAK7102748.1"/>
    </source>
</evidence>
<dbReference type="InterPro" id="IPR014784">
    <property type="entry name" value="Cu2_ascorb_mOase-like_C"/>
</dbReference>
<keyword evidence="8" id="KW-1185">Reference proteome</keyword>
<feature type="domain" description="Copper type II ascorbate-dependent monooxygenase C-terminal" evidence="5">
    <location>
        <begin position="284"/>
        <end position="431"/>
    </location>
</feature>
<keyword evidence="2" id="KW-0325">Glycoprotein</keyword>
<keyword evidence="1" id="KW-1015">Disulfide bond</keyword>
<name>A0AAN9BCK2_9CAEN</name>
<evidence type="ECO:0000259" key="5">
    <source>
        <dbReference type="Pfam" id="PF03712"/>
    </source>
</evidence>
<dbReference type="Pfam" id="PF24784">
    <property type="entry name" value="Temptin_C"/>
    <property type="match status" value="1"/>
</dbReference>
<dbReference type="GO" id="GO:0005507">
    <property type="term" value="F:copper ion binding"/>
    <property type="evidence" value="ECO:0007669"/>
    <property type="project" value="InterPro"/>
</dbReference>
<dbReference type="EMBL" id="JBAMIC010000010">
    <property type="protein sequence ID" value="KAK7102748.1"/>
    <property type="molecule type" value="Genomic_DNA"/>
</dbReference>
<evidence type="ECO:0000313" key="8">
    <source>
        <dbReference type="Proteomes" id="UP001374579"/>
    </source>
</evidence>
<dbReference type="InterPro" id="IPR008977">
    <property type="entry name" value="PHM/PNGase_F_dom_sf"/>
</dbReference>
<reference evidence="7 8" key="1">
    <citation type="submission" date="2024-02" db="EMBL/GenBank/DDBJ databases">
        <title>Chromosome-scale genome assembly of the rough periwinkle Littorina saxatilis.</title>
        <authorList>
            <person name="De Jode A."/>
            <person name="Faria R."/>
            <person name="Formenti G."/>
            <person name="Sims Y."/>
            <person name="Smith T.P."/>
            <person name="Tracey A."/>
            <person name="Wood J.M.D."/>
            <person name="Zagrodzka Z.B."/>
            <person name="Johannesson K."/>
            <person name="Butlin R.K."/>
            <person name="Leder E.H."/>
        </authorList>
    </citation>
    <scope>NUCLEOTIDE SEQUENCE [LARGE SCALE GENOMIC DNA]</scope>
    <source>
        <strain evidence="7">Snail1</strain>
        <tissue evidence="7">Muscle</tissue>
    </source>
</reference>
<evidence type="ECO:0000259" key="6">
    <source>
        <dbReference type="Pfam" id="PF24784"/>
    </source>
</evidence>
<sequence length="501" mass="55901">MSSWALLIAALCVPEILGYSMYKAEIPNGDHVPHPCKPNFIWHGVGHRQVAGGGARNPFGEDFAKNGHKWTASLCRQDSDGDGLTNGQELGDPDCVWTPGSTPPRTSNISHPGVCDPWNKEECVSKNTWVDCSAGEFSCDYINDPDVLNMTVRFPRTKVPAAETSYACFNFQLPTDQEYHVIATKPLIDNPDVMHHMVLTSCQGTVDLLSEPEDRMMPGCTRSLGMWTLGMTGECIHPQAGFRIGKGAAGMASLQVHWTNPRKLDTWYDSSGLILYYTAKLRKYDADTFLVGQMDLPIPPRMPNVVHKGTCTSRCTKKIFKGPVHVVSSLNHMHYLGIRQNLTMTRPGMAPLTIMDDNPYIYDAPKVYEFNNPLILKPGDELQTYCTYQSLSRAKTTVYGKGSYDEMCNAIVTYFPAENITNFNCKQWKDTDFCDVMENDYFDGLLFNASHPNTSAMIEKVIVRNAGHNVPTDQPERALAMMKRFVAGQFEFNSHVEGGVH</sequence>
<dbReference type="InterPro" id="IPR000323">
    <property type="entry name" value="Cu2_ascorb_mOase_N"/>
</dbReference>
<evidence type="ECO:0000256" key="1">
    <source>
        <dbReference type="ARBA" id="ARBA00023157"/>
    </source>
</evidence>
<feature type="chain" id="PRO_5042850041" description="Temptin" evidence="3">
    <location>
        <begin position="19"/>
        <end position="501"/>
    </location>
</feature>
<dbReference type="InterPro" id="IPR029058">
    <property type="entry name" value="AB_hydrolase_fold"/>
</dbReference>
<dbReference type="Pfam" id="PF01082">
    <property type="entry name" value="Cu2_monooxygen"/>
    <property type="match status" value="1"/>
</dbReference>